<feature type="compositionally biased region" description="Low complexity" evidence="2">
    <location>
        <begin position="178"/>
        <end position="189"/>
    </location>
</feature>
<dbReference type="CDD" id="cd05905">
    <property type="entry name" value="Dip2"/>
    <property type="match status" value="2"/>
</dbReference>
<dbReference type="InterPro" id="IPR045851">
    <property type="entry name" value="AMP-bd_C_sf"/>
</dbReference>
<evidence type="ECO:0000313" key="4">
    <source>
        <dbReference type="Ensembl" id="ENSOMYP00000109830.1"/>
    </source>
</evidence>
<evidence type="ECO:0000259" key="3">
    <source>
        <dbReference type="PROSITE" id="PS51912"/>
    </source>
</evidence>
<dbReference type="InterPro" id="IPR010506">
    <property type="entry name" value="DMAP1-bd"/>
</dbReference>
<comment type="similarity">
    <text evidence="1">Belongs to the DIP2 family.</text>
</comment>
<accession>A0A8K9USX6</accession>
<organism evidence="4 5">
    <name type="scientific">Oncorhynchus mykiss</name>
    <name type="common">Rainbow trout</name>
    <name type="synonym">Salmo gairdneri</name>
    <dbReference type="NCBI Taxonomy" id="8022"/>
    <lineage>
        <taxon>Eukaryota</taxon>
        <taxon>Metazoa</taxon>
        <taxon>Chordata</taxon>
        <taxon>Craniata</taxon>
        <taxon>Vertebrata</taxon>
        <taxon>Euteleostomi</taxon>
        <taxon>Actinopterygii</taxon>
        <taxon>Neopterygii</taxon>
        <taxon>Teleostei</taxon>
        <taxon>Protacanthopterygii</taxon>
        <taxon>Salmoniformes</taxon>
        <taxon>Salmonidae</taxon>
        <taxon>Salmoninae</taxon>
        <taxon>Oncorhynchus</taxon>
    </lineage>
</organism>
<proteinExistence type="inferred from homology"/>
<reference evidence="4" key="1">
    <citation type="submission" date="2020-07" db="EMBL/GenBank/DDBJ databases">
        <title>A long reads based de novo assembly of the rainbow trout Arlee double haploid line genome.</title>
        <authorList>
            <person name="Gao G."/>
            <person name="Palti Y."/>
        </authorList>
    </citation>
    <scope>NUCLEOTIDE SEQUENCE [LARGE SCALE GENOMIC DNA]</scope>
</reference>
<reference evidence="4" key="3">
    <citation type="submission" date="2025-09" db="UniProtKB">
        <authorList>
            <consortium name="Ensembl"/>
        </authorList>
    </citation>
    <scope>IDENTIFICATION</scope>
</reference>
<sequence length="1560" mass="170452">TSLSLPSLSLSLSLSLSPPSLSLSLTHSLPHPSLFLSLSRDITQKGYEKKRSKLIRAYVPHPGGTFNTQSGMSHRPFFAPPSAARFHRRRSSGTRDERYRSDVHSEAVQAVLARHVESKVAVPMPSKRRSLVVQTSMDAYTPPDSSSGSEEEAGPGDDMPGMEHWMTRPALLGPAHLGSTSSSSSSTQSGGSGNAGRLADSLAHTHLSHPHLKHSTPPDVTGYSSDSSHSHSHPHPNSERHIGTIARNTQKYGNAERMETGDGVPVSSRVSAKIQQLVNTLKMPRRPPLREFFVDDFEELLEVQQPDPKQRRPEGAEMLAVRGEALGVVTNWPPSLEAALQRWGTISPKAPCLTSLDTTGKPLYVLTYGKLWSRSVKLAFNILHKLGSKQEPMVRPGDRVALVFPNNDPVAFMVAFYGCLLAEVVPVPIEVPLTRKDAGSQQIGFLLGSCGVTVALTSDACHKGLPKSATGEIPQFRGWPKLLWFVTESKHLSKPPRDWFPHIKDANSDTAYIEYKTCKDGSVLGVTVMRIALLTHCQALTQSCGYTEGTRLKVLCISYLQSVMNMMHVISVPYSLMKVNPLSWIQKVYHFKAKVACVKSRDMHWALVAHREQKDISLSSLRMLLVADGSNPWSISSCDAFLNVFQSKGLRSEVICPCASSPEALTVAIRRPVEDSSQPPGRGVLSMQGLSYSVVRVDTEERLSVLTVQDVGTVMPGALVCVVKPDGVPLLCKTDEIGELCVCSVATGTSYYGLTGMTKNTFEVFPVASGGGLVSEYAFVRTGLLGFVGPGGLVFISGKMDGLIVVSGRRHNADDIIATALAVEPMKFIYRGRIAVFSVTVLHDERIVVVAEQRPDSTEEDSFQWMSRVLQAIDSIHGVGVFCLGLVPANTLPKTPLGGLHLSETKQLYLEGGLHPCNVLMCPHTCVTNLPKPRQKQPEIGPASVMVGNLVSGKRIAMASGRDLGQTDDNDQFLFLSEVLQWRSQTTPEHILYTLLSSRGAVSSSLTCLQLHKRAERVAALLLERGGLQEGDHIALVYPPGIDLIAAFYGCLYAGCVPITVRPPHPQNISTTLPTVKMIVEVSRSACVMTTAVICKLLRSKEAVATVDIRNWPPVLDTDDLPKKKSPALFKPCNPDALAYLDFSVSTTGMLAGVQISHNAVGAFCRSVKLQCELYPSREVAICLDPYCGLGFVLWCLCSVYSGHQSILIPPVELESNPALWLLAVSQLRVRDTFCSYSVMELCTKGLGLQTEALKARGLDLSRVRACVVVAEERPRMSLTHSFSKLFKDLGLHPRSVSTAFGCRVNLAICLQGTSGPDPTTVYVDMRALRHDRVRLVERGSPHSLPLMESGKILPGVRIIIANPETKGPLGDSHLGEIWVHSAHNGSGYYSGYGEEVLQSDHFTSRLSFGDTSTVWARTGYLGFLRRTELTDASGERHDALYVVGALEEAMELRGMRYHPIDIETSVIRTHQSIMECAVFPWTNLLVVVVELEGSEQEALDLVPMVTKAVLEEHYLIVGVVVVTDIGVIPINSRGEKQRMHLRDGFLQDQLDPIYVAYNM</sequence>
<dbReference type="PROSITE" id="PS51912">
    <property type="entry name" value="DMAP1_BIND"/>
    <property type="match status" value="1"/>
</dbReference>
<dbReference type="FunFam" id="3.30.300.30:FF:000001">
    <property type="entry name" value="DIP2 disco-interacting protein 2 homolog C"/>
    <property type="match status" value="1"/>
</dbReference>
<dbReference type="Pfam" id="PF00501">
    <property type="entry name" value="AMP-binding"/>
    <property type="match status" value="2"/>
</dbReference>
<dbReference type="Gene3D" id="3.30.300.30">
    <property type="match status" value="2"/>
</dbReference>
<feature type="region of interest" description="Disordered" evidence="2">
    <location>
        <begin position="138"/>
        <end position="244"/>
    </location>
</feature>
<dbReference type="GeneTree" id="ENSGT00950000182997"/>
<dbReference type="InterPro" id="IPR042099">
    <property type="entry name" value="ANL_N_sf"/>
</dbReference>
<evidence type="ECO:0000256" key="2">
    <source>
        <dbReference type="SAM" id="MobiDB-lite"/>
    </source>
</evidence>
<evidence type="ECO:0000313" key="5">
    <source>
        <dbReference type="Proteomes" id="UP000694395"/>
    </source>
</evidence>
<dbReference type="InterPro" id="IPR000873">
    <property type="entry name" value="AMP-dep_synth/lig_dom"/>
</dbReference>
<dbReference type="FunFam" id="3.30.300.30:FF:000003">
    <property type="entry name" value="DIP2 disco-interacting protein 2 homolog A"/>
    <property type="match status" value="1"/>
</dbReference>
<dbReference type="SMART" id="SM01137">
    <property type="entry name" value="DMAP_binding"/>
    <property type="match status" value="1"/>
</dbReference>
<dbReference type="Pfam" id="PF06464">
    <property type="entry name" value="DMAP_binding"/>
    <property type="match status" value="1"/>
</dbReference>
<protein>
    <recommendedName>
        <fullName evidence="3">DMAP1-binding domain-containing protein</fullName>
    </recommendedName>
</protein>
<evidence type="ECO:0000256" key="1">
    <source>
        <dbReference type="ARBA" id="ARBA00007735"/>
    </source>
</evidence>
<dbReference type="PANTHER" id="PTHR22754">
    <property type="entry name" value="DISCO-INTERACTING PROTEIN 2 DIP2 -RELATED"/>
    <property type="match status" value="1"/>
</dbReference>
<dbReference type="PANTHER" id="PTHR22754:SF33">
    <property type="entry name" value="DISCO-INTERACTING PROTEIN 2 HOMOLOG C"/>
    <property type="match status" value="1"/>
</dbReference>
<dbReference type="SUPFAM" id="SSF56801">
    <property type="entry name" value="Acetyl-CoA synthetase-like"/>
    <property type="match status" value="2"/>
</dbReference>
<dbReference type="Gene3D" id="3.40.50.12780">
    <property type="entry name" value="N-terminal domain of ligase-like"/>
    <property type="match status" value="2"/>
</dbReference>
<reference evidence="4" key="2">
    <citation type="submission" date="2025-08" db="UniProtKB">
        <authorList>
            <consortium name="Ensembl"/>
        </authorList>
    </citation>
    <scope>IDENTIFICATION</scope>
</reference>
<dbReference type="Proteomes" id="UP000694395">
    <property type="component" value="Chromosome 15"/>
</dbReference>
<dbReference type="Pfam" id="PF23024">
    <property type="entry name" value="AMP-dom_DIP2-like"/>
    <property type="match status" value="1"/>
</dbReference>
<dbReference type="Ensembl" id="ENSOMYT00000162256.1">
    <property type="protein sequence ID" value="ENSOMYP00000109830.1"/>
    <property type="gene ID" value="ENSOMYG00000061118.1"/>
</dbReference>
<dbReference type="InterPro" id="IPR037337">
    <property type="entry name" value="Dip2-like_dom"/>
</dbReference>
<dbReference type="InterPro" id="IPR025110">
    <property type="entry name" value="AMP-bd_C"/>
</dbReference>
<keyword evidence="5" id="KW-1185">Reference proteome</keyword>
<feature type="domain" description="DMAP1-binding" evidence="3">
    <location>
        <begin position="17"/>
        <end position="132"/>
    </location>
</feature>
<name>A0A8K9USX6_ONCMY</name>